<evidence type="ECO:0000313" key="3">
    <source>
        <dbReference type="EMBL" id="CAL6066333.1"/>
    </source>
</evidence>
<accession>A0AA86Q586</accession>
<reference evidence="3 4" key="2">
    <citation type="submission" date="2024-07" db="EMBL/GenBank/DDBJ databases">
        <authorList>
            <person name="Akdeniz Z."/>
        </authorList>
    </citation>
    <scope>NUCLEOTIDE SEQUENCE [LARGE SCALE GENOMIC DNA]</scope>
</reference>
<keyword evidence="1" id="KW-1133">Transmembrane helix</keyword>
<dbReference type="Proteomes" id="UP001642409">
    <property type="component" value="Unassembled WGS sequence"/>
</dbReference>
<gene>
    <name evidence="2" type="ORF">HINF_LOCUS33699</name>
    <name evidence="3" type="ORF">HINF_LOCUS52268</name>
</gene>
<comment type="caution">
    <text evidence="2">The sequence shown here is derived from an EMBL/GenBank/DDBJ whole genome shotgun (WGS) entry which is preliminary data.</text>
</comment>
<keyword evidence="1" id="KW-0812">Transmembrane</keyword>
<organism evidence="2">
    <name type="scientific">Hexamita inflata</name>
    <dbReference type="NCBI Taxonomy" id="28002"/>
    <lineage>
        <taxon>Eukaryota</taxon>
        <taxon>Metamonada</taxon>
        <taxon>Diplomonadida</taxon>
        <taxon>Hexamitidae</taxon>
        <taxon>Hexamitinae</taxon>
        <taxon>Hexamita</taxon>
    </lineage>
</organism>
<keyword evidence="1" id="KW-0472">Membrane</keyword>
<dbReference type="EMBL" id="CAXDID020000260">
    <property type="protein sequence ID" value="CAL6066333.1"/>
    <property type="molecule type" value="Genomic_DNA"/>
</dbReference>
<protein>
    <submittedName>
        <fullName evidence="3">Hypothetical_protein</fullName>
    </submittedName>
</protein>
<dbReference type="EMBL" id="CATOUU010000756">
    <property type="protein sequence ID" value="CAI9946054.1"/>
    <property type="molecule type" value="Genomic_DNA"/>
</dbReference>
<evidence type="ECO:0000256" key="1">
    <source>
        <dbReference type="SAM" id="Phobius"/>
    </source>
</evidence>
<evidence type="ECO:0000313" key="2">
    <source>
        <dbReference type="EMBL" id="CAI9946054.1"/>
    </source>
</evidence>
<name>A0AA86Q586_9EUKA</name>
<evidence type="ECO:0000313" key="4">
    <source>
        <dbReference type="Proteomes" id="UP001642409"/>
    </source>
</evidence>
<feature type="transmembrane region" description="Helical" evidence="1">
    <location>
        <begin position="6"/>
        <end position="31"/>
    </location>
</feature>
<sequence length="128" mass="14543">MPRTPDQIAILILLTILLCIYSTVTILSLNIPQINYRFYVLFMVSFQQFTYISAMTVDAFTAETKLMRTFTLLSYMTCYLSSRVLIASTVNVLKPLSIQLLKGAERLMCVAYLTKQFKFALVMGAVTD</sequence>
<proteinExistence type="predicted"/>
<keyword evidence="4" id="KW-1185">Reference proteome</keyword>
<dbReference type="AlphaFoldDB" id="A0AA86Q586"/>
<feature type="transmembrane region" description="Helical" evidence="1">
    <location>
        <begin position="38"/>
        <end position="60"/>
    </location>
</feature>
<reference evidence="2" key="1">
    <citation type="submission" date="2023-06" db="EMBL/GenBank/DDBJ databases">
        <authorList>
            <person name="Kurt Z."/>
        </authorList>
    </citation>
    <scope>NUCLEOTIDE SEQUENCE</scope>
</reference>